<dbReference type="Pfam" id="PF00565">
    <property type="entry name" value="SNase"/>
    <property type="match status" value="1"/>
</dbReference>
<keyword evidence="1" id="KW-0540">Nuclease</keyword>
<evidence type="ECO:0000256" key="3">
    <source>
        <dbReference type="ARBA" id="ARBA00022801"/>
    </source>
</evidence>
<keyword evidence="2" id="KW-0255">Endonuclease</keyword>
<dbReference type="AlphaFoldDB" id="A0A1F7XU99"/>
<comment type="caution">
    <text evidence="5">The sequence shown here is derived from an EMBL/GenBank/DDBJ whole genome shotgun (WGS) entry which is preliminary data.</text>
</comment>
<proteinExistence type="predicted"/>
<accession>A0A1F7XU99</accession>
<dbReference type="InterPro" id="IPR035437">
    <property type="entry name" value="SNase_OB-fold_sf"/>
</dbReference>
<evidence type="ECO:0000313" key="5">
    <source>
        <dbReference type="EMBL" id="OGM18622.1"/>
    </source>
</evidence>
<dbReference type="GO" id="GO:0004519">
    <property type="term" value="F:endonuclease activity"/>
    <property type="evidence" value="ECO:0007669"/>
    <property type="project" value="UniProtKB-KW"/>
</dbReference>
<dbReference type="PANTHER" id="PTHR12302">
    <property type="entry name" value="EBNA2 BINDING PROTEIN P100"/>
    <property type="match status" value="1"/>
</dbReference>
<evidence type="ECO:0000256" key="2">
    <source>
        <dbReference type="ARBA" id="ARBA00022759"/>
    </source>
</evidence>
<dbReference type="InterPro" id="IPR016071">
    <property type="entry name" value="Staphylococal_nuclease_OB-fold"/>
</dbReference>
<gene>
    <name evidence="5" type="ORF">A2685_02385</name>
</gene>
<feature type="domain" description="TNase-like" evidence="4">
    <location>
        <begin position="5"/>
        <end position="141"/>
    </location>
</feature>
<reference evidence="5 6" key="1">
    <citation type="journal article" date="2016" name="Nat. Commun.">
        <title>Thousands of microbial genomes shed light on interconnected biogeochemical processes in an aquifer system.</title>
        <authorList>
            <person name="Anantharaman K."/>
            <person name="Brown C.T."/>
            <person name="Hug L.A."/>
            <person name="Sharon I."/>
            <person name="Castelle C.J."/>
            <person name="Probst A.J."/>
            <person name="Thomas B.C."/>
            <person name="Singh A."/>
            <person name="Wilkins M.J."/>
            <person name="Karaoz U."/>
            <person name="Brodie E.L."/>
            <person name="Williams K.H."/>
            <person name="Hubbard S.S."/>
            <person name="Banfield J.F."/>
        </authorList>
    </citation>
    <scope>NUCLEOTIDE SEQUENCE [LARGE SCALE GENOMIC DNA]</scope>
</reference>
<dbReference type="EMBL" id="MGGB01000043">
    <property type="protein sequence ID" value="OGM18622.1"/>
    <property type="molecule type" value="Genomic_DNA"/>
</dbReference>
<evidence type="ECO:0000313" key="6">
    <source>
        <dbReference type="Proteomes" id="UP000178446"/>
    </source>
</evidence>
<evidence type="ECO:0000259" key="4">
    <source>
        <dbReference type="PROSITE" id="PS50830"/>
    </source>
</evidence>
<sequence>MQGDVSEKVRVKRVVDGDTIELENGNKVRYIGIDTQELDSSNESVQCYGEEAQKANIDLVLGKIIRMEKDVTDKDRFGRLLRYVWVLDNKDGGDYELFVNDTLVRKGYAKVATYPPDIKYSELFLQGERYAKEKSLGLWSECVNGIDGKVEDLPKLIFEFLNLDY</sequence>
<dbReference type="PROSITE" id="PS50830">
    <property type="entry name" value="TNASE_3"/>
    <property type="match status" value="1"/>
</dbReference>
<evidence type="ECO:0000256" key="1">
    <source>
        <dbReference type="ARBA" id="ARBA00022722"/>
    </source>
</evidence>
<dbReference type="SMART" id="SM00318">
    <property type="entry name" value="SNc"/>
    <property type="match status" value="1"/>
</dbReference>
<dbReference type="Proteomes" id="UP000178446">
    <property type="component" value="Unassembled WGS sequence"/>
</dbReference>
<name>A0A1F7XU99_9BACT</name>
<dbReference type="SUPFAM" id="SSF50199">
    <property type="entry name" value="Staphylococcal nuclease"/>
    <property type="match status" value="1"/>
</dbReference>
<dbReference type="GO" id="GO:0016787">
    <property type="term" value="F:hydrolase activity"/>
    <property type="evidence" value="ECO:0007669"/>
    <property type="project" value="UniProtKB-KW"/>
</dbReference>
<organism evidence="5 6">
    <name type="scientific">Candidatus Woesebacteria bacterium RIFCSPHIGHO2_01_FULL_37_10</name>
    <dbReference type="NCBI Taxonomy" id="1802489"/>
    <lineage>
        <taxon>Bacteria</taxon>
        <taxon>Candidatus Woeseibacteriota</taxon>
    </lineage>
</organism>
<dbReference type="PANTHER" id="PTHR12302:SF3">
    <property type="entry name" value="SERINE_THREONINE-PROTEIN KINASE 31"/>
    <property type="match status" value="1"/>
</dbReference>
<dbReference type="Gene3D" id="2.40.50.90">
    <property type="match status" value="1"/>
</dbReference>
<protein>
    <recommendedName>
        <fullName evidence="4">TNase-like domain-containing protein</fullName>
    </recommendedName>
</protein>
<keyword evidence="3" id="KW-0378">Hydrolase</keyword>